<dbReference type="SMART" id="SM00336">
    <property type="entry name" value="BBOX"/>
    <property type="match status" value="1"/>
</dbReference>
<evidence type="ECO:0000313" key="6">
    <source>
        <dbReference type="Proteomes" id="UP000027120"/>
    </source>
</evidence>
<keyword evidence="2" id="KW-0863">Zinc-finger</keyword>
<protein>
    <recommendedName>
        <fullName evidence="4">B box-type domain-containing protein</fullName>
    </recommendedName>
</protein>
<keyword evidence="3" id="KW-0862">Zinc</keyword>
<sequence>MKRACELCSQEAALHCASDEAFLCFDCDDRVHKANFLVARHVRQTLCSQCKSLTGKFISGERSSSSLVPICPSCCSSTTSTSSDCISSTESSAAEKMGRERKRVRACSSSVSDISGEKAAAVADSKAEGIFAIWCRRLGLNGNNSNCNSVVVVSLASRALGLFLERTTALPLRACLAASFWFGLRMCGDKTVATWPNLRRLEAISGVPAKLIVAVEGKIARVMAVRRRRPRQVLEEGWAECNV</sequence>
<dbReference type="InterPro" id="IPR000315">
    <property type="entry name" value="Znf_B-box"/>
</dbReference>
<evidence type="ECO:0000256" key="1">
    <source>
        <dbReference type="ARBA" id="ARBA00022723"/>
    </source>
</evidence>
<dbReference type="InterPro" id="IPR049808">
    <property type="entry name" value="CONSTANS-like_Bbox1"/>
</dbReference>
<dbReference type="EMBL" id="KK785340">
    <property type="protein sequence ID" value="KDO43998.1"/>
    <property type="molecule type" value="Genomic_DNA"/>
</dbReference>
<dbReference type="PaxDb" id="2711-XP_006465171.1"/>
<feature type="domain" description="B box-type" evidence="4">
    <location>
        <begin position="1"/>
        <end position="46"/>
    </location>
</feature>
<dbReference type="SMR" id="A0A067DM94"/>
<accession>A0A067DM94</accession>
<evidence type="ECO:0000259" key="4">
    <source>
        <dbReference type="SMART" id="SM00336"/>
    </source>
</evidence>
<reference evidence="5 6" key="1">
    <citation type="submission" date="2014-04" db="EMBL/GenBank/DDBJ databases">
        <authorList>
            <consortium name="International Citrus Genome Consortium"/>
            <person name="Gmitter F."/>
            <person name="Chen C."/>
            <person name="Farmerie W."/>
            <person name="Harkins T."/>
            <person name="Desany B."/>
            <person name="Mohiuddin M."/>
            <person name="Kodira C."/>
            <person name="Borodovsky M."/>
            <person name="Lomsadze A."/>
            <person name="Burns P."/>
            <person name="Jenkins J."/>
            <person name="Prochnik S."/>
            <person name="Shu S."/>
            <person name="Chapman J."/>
            <person name="Pitluck S."/>
            <person name="Schmutz J."/>
            <person name="Rokhsar D."/>
        </authorList>
    </citation>
    <scope>NUCLEOTIDE SEQUENCE</scope>
</reference>
<evidence type="ECO:0000256" key="2">
    <source>
        <dbReference type="ARBA" id="ARBA00022771"/>
    </source>
</evidence>
<dbReference type="Proteomes" id="UP000027120">
    <property type="component" value="Unassembled WGS sequence"/>
</dbReference>
<name>A0A067DM94_CITSI</name>
<dbReference type="AlphaFoldDB" id="A0A067DM94"/>
<dbReference type="eggNOG" id="ENOG502RZSP">
    <property type="taxonomic scope" value="Eukaryota"/>
</dbReference>
<dbReference type="PANTHER" id="PTHR31717:SF81">
    <property type="entry name" value="B-BOX ZINC FINGER PROTEIN 32-LIKE"/>
    <property type="match status" value="1"/>
</dbReference>
<evidence type="ECO:0000256" key="3">
    <source>
        <dbReference type="ARBA" id="ARBA00022833"/>
    </source>
</evidence>
<dbReference type="CDD" id="cd19821">
    <property type="entry name" value="Bbox1_BBX-like"/>
    <property type="match status" value="1"/>
</dbReference>
<evidence type="ECO:0000313" key="5">
    <source>
        <dbReference type="EMBL" id="KDO43998.1"/>
    </source>
</evidence>
<dbReference type="GO" id="GO:0008270">
    <property type="term" value="F:zinc ion binding"/>
    <property type="evidence" value="ECO:0007669"/>
    <property type="project" value="UniProtKB-KW"/>
</dbReference>
<dbReference type="PANTHER" id="PTHR31717">
    <property type="entry name" value="ZINC FINGER PROTEIN CONSTANS-LIKE 10"/>
    <property type="match status" value="1"/>
</dbReference>
<gene>
    <name evidence="5" type="ORF">CISIN_1g026095mg</name>
</gene>
<keyword evidence="1" id="KW-0479">Metal-binding</keyword>
<proteinExistence type="predicted"/>
<keyword evidence="6" id="KW-1185">Reference proteome</keyword>
<organism evidence="5 6">
    <name type="scientific">Citrus sinensis</name>
    <name type="common">Sweet orange</name>
    <name type="synonym">Citrus aurantium var. sinensis</name>
    <dbReference type="NCBI Taxonomy" id="2711"/>
    <lineage>
        <taxon>Eukaryota</taxon>
        <taxon>Viridiplantae</taxon>
        <taxon>Streptophyta</taxon>
        <taxon>Embryophyta</taxon>
        <taxon>Tracheophyta</taxon>
        <taxon>Spermatophyta</taxon>
        <taxon>Magnoliopsida</taxon>
        <taxon>eudicotyledons</taxon>
        <taxon>Gunneridae</taxon>
        <taxon>Pentapetalae</taxon>
        <taxon>rosids</taxon>
        <taxon>malvids</taxon>
        <taxon>Sapindales</taxon>
        <taxon>Rutaceae</taxon>
        <taxon>Aurantioideae</taxon>
        <taxon>Citrus</taxon>
    </lineage>
</organism>